<reference evidence="1" key="2">
    <citation type="journal article" date="2015" name="Fish Shellfish Immunol.">
        <title>Early steps in the European eel (Anguilla anguilla)-Vibrio vulnificus interaction in the gills: Role of the RtxA13 toxin.</title>
        <authorList>
            <person name="Callol A."/>
            <person name="Pajuelo D."/>
            <person name="Ebbesson L."/>
            <person name="Teles M."/>
            <person name="MacKenzie S."/>
            <person name="Amaro C."/>
        </authorList>
    </citation>
    <scope>NUCLEOTIDE SEQUENCE</scope>
</reference>
<evidence type="ECO:0000313" key="1">
    <source>
        <dbReference type="EMBL" id="JAH54674.1"/>
    </source>
</evidence>
<proteinExistence type="predicted"/>
<protein>
    <submittedName>
        <fullName evidence="1">Uncharacterized protein</fullName>
    </submittedName>
</protein>
<organism evidence="1">
    <name type="scientific">Anguilla anguilla</name>
    <name type="common">European freshwater eel</name>
    <name type="synonym">Muraena anguilla</name>
    <dbReference type="NCBI Taxonomy" id="7936"/>
    <lineage>
        <taxon>Eukaryota</taxon>
        <taxon>Metazoa</taxon>
        <taxon>Chordata</taxon>
        <taxon>Craniata</taxon>
        <taxon>Vertebrata</taxon>
        <taxon>Euteleostomi</taxon>
        <taxon>Actinopterygii</taxon>
        <taxon>Neopterygii</taxon>
        <taxon>Teleostei</taxon>
        <taxon>Anguilliformes</taxon>
        <taxon>Anguillidae</taxon>
        <taxon>Anguilla</taxon>
    </lineage>
</organism>
<name>A0A0E9TLV4_ANGAN</name>
<dbReference type="EMBL" id="GBXM01053903">
    <property type="protein sequence ID" value="JAH54674.1"/>
    <property type="molecule type" value="Transcribed_RNA"/>
</dbReference>
<accession>A0A0E9TLV4</accession>
<reference evidence="1" key="1">
    <citation type="submission" date="2014-11" db="EMBL/GenBank/DDBJ databases">
        <authorList>
            <person name="Amaro Gonzalez C."/>
        </authorList>
    </citation>
    <scope>NUCLEOTIDE SEQUENCE</scope>
</reference>
<sequence>MFRQILQNDPFFILARLVTYLMVL</sequence>
<dbReference type="AlphaFoldDB" id="A0A0E9TLV4"/>